<evidence type="ECO:0000256" key="1">
    <source>
        <dbReference type="ARBA" id="ARBA00023002"/>
    </source>
</evidence>
<keyword evidence="1" id="KW-0560">Oxidoreductase</keyword>
<dbReference type="PANTHER" id="PTHR43157:SF31">
    <property type="entry name" value="PHOSPHATIDYLINOSITOL-GLYCAN BIOSYNTHESIS CLASS F PROTEIN"/>
    <property type="match status" value="1"/>
</dbReference>
<dbReference type="InterPro" id="IPR002347">
    <property type="entry name" value="SDR_fam"/>
</dbReference>
<gene>
    <name evidence="2" type="ORF">FisN_6Hh044</name>
</gene>
<dbReference type="EMBL" id="BDSP01000234">
    <property type="protein sequence ID" value="GAX25918.1"/>
    <property type="molecule type" value="Genomic_DNA"/>
</dbReference>
<evidence type="ECO:0000313" key="2">
    <source>
        <dbReference type="EMBL" id="GAX25918.1"/>
    </source>
</evidence>
<name>A0A1Z5KIY9_FISSO</name>
<comment type="caution">
    <text evidence="2">The sequence shown here is derived from an EMBL/GenBank/DDBJ whole genome shotgun (WGS) entry which is preliminary data.</text>
</comment>
<keyword evidence="3" id="KW-1185">Reference proteome</keyword>
<dbReference type="InParanoid" id="A0A1Z5KIY9"/>
<organism evidence="2 3">
    <name type="scientific">Fistulifera solaris</name>
    <name type="common">Oleaginous diatom</name>
    <dbReference type="NCBI Taxonomy" id="1519565"/>
    <lineage>
        <taxon>Eukaryota</taxon>
        <taxon>Sar</taxon>
        <taxon>Stramenopiles</taxon>
        <taxon>Ochrophyta</taxon>
        <taxon>Bacillariophyta</taxon>
        <taxon>Bacillariophyceae</taxon>
        <taxon>Bacillariophycidae</taxon>
        <taxon>Naviculales</taxon>
        <taxon>Naviculaceae</taxon>
        <taxon>Fistulifera</taxon>
    </lineage>
</organism>
<evidence type="ECO:0000313" key="3">
    <source>
        <dbReference type="Proteomes" id="UP000198406"/>
    </source>
</evidence>
<proteinExistence type="predicted"/>
<dbReference type="PANTHER" id="PTHR43157">
    <property type="entry name" value="PHOSPHATIDYLINOSITOL-GLYCAN BIOSYNTHESIS CLASS F PROTEIN-RELATED"/>
    <property type="match status" value="1"/>
</dbReference>
<dbReference type="OrthoDB" id="10265294at2759"/>
<protein>
    <submittedName>
        <fullName evidence="2">Uncharacterized protein</fullName>
    </submittedName>
</protein>
<dbReference type="InterPro" id="IPR036291">
    <property type="entry name" value="NAD(P)-bd_dom_sf"/>
</dbReference>
<dbReference type="PRINTS" id="PR00081">
    <property type="entry name" value="GDHRDH"/>
</dbReference>
<dbReference type="Proteomes" id="UP000198406">
    <property type="component" value="Unassembled WGS sequence"/>
</dbReference>
<sequence length="332" mass="36596">MGTVYSKEIETKWFDGFVEQLPDLQGKTIAISGCTTGLGYVFARTCIKKHATAVILLNRSSERAESAEMSLKEIANADTTVVETIACDLQDFASVQKAAAQLSKKYDVLDVLCNNAGIMAFPDEATVDRYDIQMQTNHLSHFLLTKELFPLLQKAKEKHGSARIVNHSSWFRKNPPSSFDPMYLERKGGQLGGNSYWAYYQRYHQSKLANAIFTCALQDRLEGTGIEATVAAPGYAATELLQSSQGPALFSYAVVRNLMAQSAEDGCMPLLAAAFMPSTSNRKRPMIWEPSGFMTAAGPAVEYELTPICTQKDSQILLWDYSEAACGKFITS</sequence>
<dbReference type="Pfam" id="PF00106">
    <property type="entry name" value="adh_short"/>
    <property type="match status" value="1"/>
</dbReference>
<dbReference type="GO" id="GO:0016491">
    <property type="term" value="F:oxidoreductase activity"/>
    <property type="evidence" value="ECO:0007669"/>
    <property type="project" value="UniProtKB-KW"/>
</dbReference>
<dbReference type="Gene3D" id="3.40.50.720">
    <property type="entry name" value="NAD(P)-binding Rossmann-like Domain"/>
    <property type="match status" value="1"/>
</dbReference>
<reference evidence="2 3" key="1">
    <citation type="journal article" date="2015" name="Plant Cell">
        <title>Oil accumulation by the oleaginous diatom Fistulifera solaris as revealed by the genome and transcriptome.</title>
        <authorList>
            <person name="Tanaka T."/>
            <person name="Maeda Y."/>
            <person name="Veluchamy A."/>
            <person name="Tanaka M."/>
            <person name="Abida H."/>
            <person name="Marechal E."/>
            <person name="Bowler C."/>
            <person name="Muto M."/>
            <person name="Sunaga Y."/>
            <person name="Tanaka M."/>
            <person name="Yoshino T."/>
            <person name="Taniguchi T."/>
            <person name="Fukuda Y."/>
            <person name="Nemoto M."/>
            <person name="Matsumoto M."/>
            <person name="Wong P.S."/>
            <person name="Aburatani S."/>
            <person name="Fujibuchi W."/>
        </authorList>
    </citation>
    <scope>NUCLEOTIDE SEQUENCE [LARGE SCALE GENOMIC DNA]</scope>
    <source>
        <strain evidence="2 3">JPCC DA0580</strain>
    </source>
</reference>
<accession>A0A1Z5KIY9</accession>
<dbReference type="AlphaFoldDB" id="A0A1Z5KIY9"/>
<dbReference type="SUPFAM" id="SSF51735">
    <property type="entry name" value="NAD(P)-binding Rossmann-fold domains"/>
    <property type="match status" value="1"/>
</dbReference>